<dbReference type="SUPFAM" id="SSF55486">
    <property type="entry name" value="Metalloproteases ('zincins'), catalytic domain"/>
    <property type="match status" value="1"/>
</dbReference>
<evidence type="ECO:0000313" key="11">
    <source>
        <dbReference type="Proteomes" id="UP000664904"/>
    </source>
</evidence>
<dbReference type="Proteomes" id="UP000664904">
    <property type="component" value="Plasmid unnamed5"/>
</dbReference>
<dbReference type="GO" id="GO:0006508">
    <property type="term" value="P:proteolysis"/>
    <property type="evidence" value="ECO:0007669"/>
    <property type="project" value="UniProtKB-KW"/>
</dbReference>
<evidence type="ECO:0000256" key="2">
    <source>
        <dbReference type="ARBA" id="ARBA00010279"/>
    </source>
</evidence>
<dbReference type="InterPro" id="IPR029463">
    <property type="entry name" value="Lys_MEP"/>
</dbReference>
<keyword evidence="11" id="KW-1185">Reference proteome</keyword>
<geneLocation type="plasmid" evidence="10 11">
    <name>unnamed5</name>
</geneLocation>
<comment type="similarity">
    <text evidence="2">Belongs to the peptidase M35 family.</text>
</comment>
<reference evidence="10" key="1">
    <citation type="submission" date="2021-03" db="EMBL/GenBank/DDBJ databases">
        <title>Complete Genome of Pseudoalteromonas xiamenensis STKMTI.2, a new potential marine bacterium producing anti-Vibrio compounds.</title>
        <authorList>
            <person name="Handayani D.P."/>
            <person name="Isnansetyo A."/>
            <person name="Istiqomah I."/>
            <person name="Jumina J."/>
        </authorList>
    </citation>
    <scope>NUCLEOTIDE SEQUENCE</scope>
    <source>
        <strain evidence="10">STKMTI.2</strain>
        <plasmid evidence="10">unnamed5</plasmid>
    </source>
</reference>
<keyword evidence="8" id="KW-0732">Signal</keyword>
<dbReference type="Gene3D" id="2.60.40.2970">
    <property type="match status" value="1"/>
</dbReference>
<dbReference type="RefSeq" id="WP_208845015.1">
    <property type="nucleotide sequence ID" value="NZ_CP072135.1"/>
</dbReference>
<evidence type="ECO:0000256" key="5">
    <source>
        <dbReference type="ARBA" id="ARBA00022801"/>
    </source>
</evidence>
<proteinExistence type="inferred from homology"/>
<name>A0A975HMR9_9GAMM</name>
<dbReference type="InterPro" id="IPR034115">
    <property type="entry name" value="M35_peptidyl-Lys"/>
</dbReference>
<dbReference type="SMART" id="SM01351">
    <property type="entry name" value="Aspzincin_M35"/>
    <property type="match status" value="1"/>
</dbReference>
<evidence type="ECO:0000256" key="8">
    <source>
        <dbReference type="SAM" id="SignalP"/>
    </source>
</evidence>
<organism evidence="10 11">
    <name type="scientific">Pseudoalteromonas xiamenensis</name>
    <dbReference type="NCBI Taxonomy" id="882626"/>
    <lineage>
        <taxon>Bacteria</taxon>
        <taxon>Pseudomonadati</taxon>
        <taxon>Pseudomonadota</taxon>
        <taxon>Gammaproteobacteria</taxon>
        <taxon>Alteromonadales</taxon>
        <taxon>Pseudoalteromonadaceae</taxon>
        <taxon>Pseudoalteromonas</taxon>
    </lineage>
</organism>
<accession>A0A975HMR9</accession>
<dbReference type="KEGG" id="pxi:J5O05_18005"/>
<dbReference type="Gene3D" id="3.40.390.10">
    <property type="entry name" value="Collagenase (Catalytic Domain)"/>
    <property type="match status" value="1"/>
</dbReference>
<dbReference type="Pfam" id="PF14521">
    <property type="entry name" value="Aspzincin_M35"/>
    <property type="match status" value="1"/>
</dbReference>
<feature type="domain" description="Lysine-specific metallo-endopeptidase" evidence="9">
    <location>
        <begin position="229"/>
        <end position="363"/>
    </location>
</feature>
<dbReference type="InterPro" id="IPR050414">
    <property type="entry name" value="Fungal_M35_metalloproteases"/>
</dbReference>
<dbReference type="PANTHER" id="PTHR37016">
    <property type="match status" value="1"/>
</dbReference>
<keyword evidence="10" id="KW-0614">Plasmid</keyword>
<evidence type="ECO:0000256" key="1">
    <source>
        <dbReference type="ARBA" id="ARBA00001947"/>
    </source>
</evidence>
<evidence type="ECO:0000256" key="3">
    <source>
        <dbReference type="ARBA" id="ARBA00022670"/>
    </source>
</evidence>
<protein>
    <submittedName>
        <fullName evidence="10">Peptidase M35</fullName>
    </submittedName>
</protein>
<keyword evidence="6" id="KW-0862">Zinc</keyword>
<keyword evidence="3" id="KW-0645">Protease</keyword>
<evidence type="ECO:0000256" key="4">
    <source>
        <dbReference type="ARBA" id="ARBA00022723"/>
    </source>
</evidence>
<dbReference type="AlphaFoldDB" id="A0A975HMR9"/>
<evidence type="ECO:0000313" key="10">
    <source>
        <dbReference type="EMBL" id="QTH73403.1"/>
    </source>
</evidence>
<keyword evidence="5" id="KW-0378">Hydrolase</keyword>
<dbReference type="CDD" id="cd11306">
    <property type="entry name" value="M35_peptidyl-Lys"/>
    <property type="match status" value="1"/>
</dbReference>
<dbReference type="InterPro" id="IPR024079">
    <property type="entry name" value="MetalloPept_cat_dom_sf"/>
</dbReference>
<dbReference type="GO" id="GO:0046872">
    <property type="term" value="F:metal ion binding"/>
    <property type="evidence" value="ECO:0007669"/>
    <property type="project" value="UniProtKB-KW"/>
</dbReference>
<feature type="chain" id="PRO_5038053862" evidence="8">
    <location>
        <begin position="26"/>
        <end position="369"/>
    </location>
</feature>
<evidence type="ECO:0000256" key="7">
    <source>
        <dbReference type="ARBA" id="ARBA00023049"/>
    </source>
</evidence>
<gene>
    <name evidence="10" type="ORF">J5O05_18005</name>
</gene>
<dbReference type="PANTHER" id="PTHR37016:SF3">
    <property type="entry name" value="NEUTRAL PROTEASE 2-RELATED"/>
    <property type="match status" value="1"/>
</dbReference>
<evidence type="ECO:0000256" key="6">
    <source>
        <dbReference type="ARBA" id="ARBA00022833"/>
    </source>
</evidence>
<sequence length="369" mass="40351">MTTSIQTFSRTALAMALMGATSAFAANNVDVSVNLETHTNGNVSAVVQFTNQSNHTQKLLSWYTDLEEEHIFKVTRDGEEVAFNGPHFKRPAPTENDYITLNAGESMTKTFELTGFYDFSQPGNYEVSYNVHSLNLFQQPTLMPIDSKLHTTSSRSNANVSTLKSESVSVWINGMGLKMDNMRTAAKPTAAAGDCVDGTCFTGRCDNGQKNDILSALNAADQMANSSVSYLNSHSSSSASARYTTWFGSSSSSRYNTVSDHFDAINDAIDNKPLTFDCSCKKSYFAYVYPNQPYKVYLCRAFWSANESGTDSRGGTIIHELSHFNAVAGTDDIVYGQSGAKSLAISNPSQAIQNADSHEYFAENTPYQN</sequence>
<evidence type="ECO:0000259" key="9">
    <source>
        <dbReference type="SMART" id="SM01351"/>
    </source>
</evidence>
<dbReference type="EMBL" id="CP072135">
    <property type="protein sequence ID" value="QTH73403.1"/>
    <property type="molecule type" value="Genomic_DNA"/>
</dbReference>
<dbReference type="GO" id="GO:0004222">
    <property type="term" value="F:metalloendopeptidase activity"/>
    <property type="evidence" value="ECO:0007669"/>
    <property type="project" value="InterPro"/>
</dbReference>
<comment type="cofactor">
    <cofactor evidence="1">
        <name>Zn(2+)</name>
        <dbReference type="ChEBI" id="CHEBI:29105"/>
    </cofactor>
</comment>
<feature type="signal peptide" evidence="8">
    <location>
        <begin position="1"/>
        <end position="25"/>
    </location>
</feature>
<keyword evidence="4" id="KW-0479">Metal-binding</keyword>
<keyword evidence="7" id="KW-0482">Metalloprotease</keyword>